<evidence type="ECO:0000313" key="3">
    <source>
        <dbReference type="Proteomes" id="UP001201262"/>
    </source>
</evidence>
<evidence type="ECO:0000256" key="1">
    <source>
        <dbReference type="SAM" id="MobiDB-lite"/>
    </source>
</evidence>
<evidence type="ECO:0008006" key="4">
    <source>
        <dbReference type="Google" id="ProtNLM"/>
    </source>
</evidence>
<protein>
    <recommendedName>
        <fullName evidence="4">Alpha-ketoglutarate-dependent sulfonate dioxygenase</fullName>
    </recommendedName>
</protein>
<feature type="compositionally biased region" description="Low complexity" evidence="1">
    <location>
        <begin position="639"/>
        <end position="650"/>
    </location>
</feature>
<dbReference type="Pfam" id="PF07173">
    <property type="entry name" value="GRDP-like"/>
    <property type="match status" value="1"/>
</dbReference>
<dbReference type="EMBL" id="JAJTJA010000009">
    <property type="protein sequence ID" value="KAH8693824.1"/>
    <property type="molecule type" value="Genomic_DNA"/>
</dbReference>
<dbReference type="PANTHER" id="PTHR34365">
    <property type="entry name" value="ENOLASE (DUF1399)"/>
    <property type="match status" value="1"/>
</dbReference>
<feature type="compositionally biased region" description="Basic and acidic residues" evidence="1">
    <location>
        <begin position="615"/>
        <end position="635"/>
    </location>
</feature>
<organism evidence="2 3">
    <name type="scientific">Talaromyces proteolyticus</name>
    <dbReference type="NCBI Taxonomy" id="1131652"/>
    <lineage>
        <taxon>Eukaryota</taxon>
        <taxon>Fungi</taxon>
        <taxon>Dikarya</taxon>
        <taxon>Ascomycota</taxon>
        <taxon>Pezizomycotina</taxon>
        <taxon>Eurotiomycetes</taxon>
        <taxon>Eurotiomycetidae</taxon>
        <taxon>Eurotiales</taxon>
        <taxon>Trichocomaceae</taxon>
        <taxon>Talaromyces</taxon>
        <taxon>Talaromyces sect. Bacilispori</taxon>
    </lineage>
</organism>
<gene>
    <name evidence="2" type="ORF">BGW36DRAFT_361660</name>
</gene>
<sequence length="773" mass="85045">MKVTKKDPDMLNGKKQSPVPDAKNEILPAYKEEPVEPVILDIPPLTFVEPGPSATTTVSRDQCILHLKLLAAFAELRAAISSDDGLFGIYDEQANRFVEEQFKIRALARIREKRWAIYTSRAVDRYTDWWFNSVLSTGKPTTVADMLYSKYSLITKKMPSLNWEAKNLPPLDVLMVWHAHMLNPRAYLEDCIRGAKMQFWSTEFPYKLLDQAIDNKTFIYNPGQEARHLFQKQTKHCWDNLDEPPEKTLTCLKCSRPITIPWTRGELGSSLDTAFEKSTGYSDKNFEEYCKSCGLRHDHQALRVARFHQDALALVQKDRPMPGTFFNLEGIPVAGISSENFSFPSAMVSAARSELVDSTEPGRNINNMTVLRSLIESIMRDKKIITQANGARRSPLRKEQRIAIRRMMSHYWENSSVFGLDLVGAVIRQGTFVQKMDDIDWIHSPALLATMDRLIRKYGIFFDIMVSNPKHMSVPTLDVDLAWHTHQLSPSRYMDYSRIQSKRYVTETFIDHDDKVDEAKLSEAFHWTSNMYRKVTNGEIYSECTCWYCEATREATIYQNPLGFASSSTRRARLIAENLHDDPTISSDPNKNPHISAHNAVNIQGTDPRYQGAARIRELRLRSNGEKARRREEKRRAKAGANNDRSRSNNNSNNDAYYYYPMVWGYPYYYPGYAPYMCDPGISGGAYPCNPACMNVGAGAYGNCAAGSCGGAVAAGSCGGAGSGGGACGGGGGGCAGGAAGGGCGGGGGGGGGCGGGGGGGGGGCGGGGGGGC</sequence>
<evidence type="ECO:0000313" key="2">
    <source>
        <dbReference type="EMBL" id="KAH8693824.1"/>
    </source>
</evidence>
<comment type="caution">
    <text evidence="2">The sequence shown here is derived from an EMBL/GenBank/DDBJ whole genome shotgun (WGS) entry which is preliminary data.</text>
</comment>
<accession>A0AAD4KQE8</accession>
<reference evidence="2" key="1">
    <citation type="submission" date="2021-12" db="EMBL/GenBank/DDBJ databases">
        <title>Convergent genome expansion in fungi linked to evolution of root-endophyte symbiosis.</title>
        <authorList>
            <consortium name="DOE Joint Genome Institute"/>
            <person name="Ke Y.-H."/>
            <person name="Bonito G."/>
            <person name="Liao H.-L."/>
            <person name="Looney B."/>
            <person name="Rojas-Flechas A."/>
            <person name="Nash J."/>
            <person name="Hameed K."/>
            <person name="Schadt C."/>
            <person name="Martin F."/>
            <person name="Crous P.W."/>
            <person name="Miettinen O."/>
            <person name="Magnuson J.K."/>
            <person name="Labbe J."/>
            <person name="Jacobson D."/>
            <person name="Doktycz M.J."/>
            <person name="Veneault-Fourrey C."/>
            <person name="Kuo A."/>
            <person name="Mondo S."/>
            <person name="Calhoun S."/>
            <person name="Riley R."/>
            <person name="Ohm R."/>
            <person name="LaButti K."/>
            <person name="Andreopoulos B."/>
            <person name="Pangilinan J."/>
            <person name="Nolan M."/>
            <person name="Tritt A."/>
            <person name="Clum A."/>
            <person name="Lipzen A."/>
            <person name="Daum C."/>
            <person name="Barry K."/>
            <person name="Grigoriev I.V."/>
            <person name="Vilgalys R."/>
        </authorList>
    </citation>
    <scope>NUCLEOTIDE SEQUENCE</scope>
    <source>
        <strain evidence="2">PMI_201</strain>
    </source>
</reference>
<proteinExistence type="predicted"/>
<dbReference type="AlphaFoldDB" id="A0AAD4KQE8"/>
<dbReference type="PANTHER" id="PTHR34365:SF7">
    <property type="entry name" value="GLYCINE-RICH DOMAIN-CONTAINING PROTEIN 1"/>
    <property type="match status" value="1"/>
</dbReference>
<keyword evidence="3" id="KW-1185">Reference proteome</keyword>
<dbReference type="GeneID" id="70244580"/>
<dbReference type="RefSeq" id="XP_046069494.1">
    <property type="nucleotide sequence ID" value="XM_046214293.1"/>
</dbReference>
<feature type="region of interest" description="Disordered" evidence="1">
    <location>
        <begin position="1"/>
        <end position="23"/>
    </location>
</feature>
<dbReference type="InterPro" id="IPR009836">
    <property type="entry name" value="GRDP-like"/>
</dbReference>
<name>A0AAD4KQE8_9EURO</name>
<feature type="region of interest" description="Disordered" evidence="1">
    <location>
        <begin position="580"/>
        <end position="650"/>
    </location>
</feature>
<dbReference type="Proteomes" id="UP001201262">
    <property type="component" value="Unassembled WGS sequence"/>
</dbReference>